<reference evidence="5" key="1">
    <citation type="submission" date="2023-10" db="EMBL/GenBank/DDBJ databases">
        <authorList>
            <person name="Chen Y."/>
            <person name="Shah S."/>
            <person name="Dougan E. K."/>
            <person name="Thang M."/>
            <person name="Chan C."/>
        </authorList>
    </citation>
    <scope>NUCLEOTIDE SEQUENCE [LARGE SCALE GENOMIC DNA]</scope>
</reference>
<name>A0ABN9RHZ9_9DINO</name>
<keyword evidence="2" id="KW-0677">Repeat</keyword>
<evidence type="ECO:0000256" key="3">
    <source>
        <dbReference type="ARBA" id="ARBA00022837"/>
    </source>
</evidence>
<dbReference type="Proteomes" id="UP001189429">
    <property type="component" value="Unassembled WGS sequence"/>
</dbReference>
<dbReference type="SMART" id="SM00237">
    <property type="entry name" value="Calx_beta"/>
    <property type="match status" value="1"/>
</dbReference>
<keyword evidence="6" id="KW-1185">Reference proteome</keyword>
<dbReference type="InterPro" id="IPR003644">
    <property type="entry name" value="Calx_beta"/>
</dbReference>
<sequence>MVWQLLLAPSKSPGVLSFFSQRVAVRNPGARQFEEITLLRTGGCSGSVLCEYRTERMTAVPGYHYTGTEGVIEFEDGVTEQTLEVEILPKSEHRASSEFLVLLEEAQGASLAQDANGAPECNILLVEIPPVGARRSCLRLLERVNMRQPLQ</sequence>
<evidence type="ECO:0000259" key="4">
    <source>
        <dbReference type="SMART" id="SM00237"/>
    </source>
</evidence>
<organism evidence="5 6">
    <name type="scientific">Prorocentrum cordatum</name>
    <dbReference type="NCBI Taxonomy" id="2364126"/>
    <lineage>
        <taxon>Eukaryota</taxon>
        <taxon>Sar</taxon>
        <taxon>Alveolata</taxon>
        <taxon>Dinophyceae</taxon>
        <taxon>Prorocentrales</taxon>
        <taxon>Prorocentraceae</taxon>
        <taxon>Prorocentrum</taxon>
    </lineage>
</organism>
<dbReference type="SUPFAM" id="SSF141072">
    <property type="entry name" value="CalX-like"/>
    <property type="match status" value="1"/>
</dbReference>
<dbReference type="Gene3D" id="2.60.40.2030">
    <property type="match status" value="1"/>
</dbReference>
<gene>
    <name evidence="5" type="ORF">PCOR1329_LOCUS20303</name>
</gene>
<evidence type="ECO:0000256" key="1">
    <source>
        <dbReference type="ARBA" id="ARBA00022729"/>
    </source>
</evidence>
<evidence type="ECO:0000313" key="5">
    <source>
        <dbReference type="EMBL" id="CAK0817828.1"/>
    </source>
</evidence>
<protein>
    <recommendedName>
        <fullName evidence="4">Calx-beta domain-containing protein</fullName>
    </recommendedName>
</protein>
<comment type="caution">
    <text evidence="5">The sequence shown here is derived from an EMBL/GenBank/DDBJ whole genome shotgun (WGS) entry which is preliminary data.</text>
</comment>
<keyword evidence="3" id="KW-0106">Calcium</keyword>
<evidence type="ECO:0000256" key="2">
    <source>
        <dbReference type="ARBA" id="ARBA00022737"/>
    </source>
</evidence>
<evidence type="ECO:0000313" key="6">
    <source>
        <dbReference type="Proteomes" id="UP001189429"/>
    </source>
</evidence>
<keyword evidence="1" id="KW-0732">Signal</keyword>
<dbReference type="InterPro" id="IPR038081">
    <property type="entry name" value="CalX-like_sf"/>
</dbReference>
<proteinExistence type="predicted"/>
<dbReference type="EMBL" id="CAUYUJ010006569">
    <property type="protein sequence ID" value="CAK0817828.1"/>
    <property type="molecule type" value="Genomic_DNA"/>
</dbReference>
<dbReference type="Pfam" id="PF03160">
    <property type="entry name" value="Calx-beta"/>
    <property type="match status" value="1"/>
</dbReference>
<accession>A0ABN9RHZ9</accession>
<feature type="domain" description="Calx-beta" evidence="4">
    <location>
        <begin position="6"/>
        <end position="104"/>
    </location>
</feature>